<feature type="domain" description="Amidohydrolase-related" evidence="1">
    <location>
        <begin position="76"/>
        <end position="340"/>
    </location>
</feature>
<proteinExistence type="predicted"/>
<dbReference type="eggNOG" id="COG3618">
    <property type="taxonomic scope" value="Bacteria"/>
</dbReference>
<organism evidence="2 3">
    <name type="scientific">Puniceispirillum marinum (strain IMCC1322)</name>
    <dbReference type="NCBI Taxonomy" id="488538"/>
    <lineage>
        <taxon>Bacteria</taxon>
        <taxon>Pseudomonadati</taxon>
        <taxon>Pseudomonadota</taxon>
        <taxon>Alphaproteobacteria</taxon>
        <taxon>Candidatus Puniceispirillales</taxon>
        <taxon>Candidatus Puniceispirillaceae</taxon>
        <taxon>Candidatus Puniceispirillum</taxon>
    </lineage>
</organism>
<evidence type="ECO:0000313" key="2">
    <source>
        <dbReference type="EMBL" id="ADE39182.1"/>
    </source>
</evidence>
<reference evidence="2 3" key="1">
    <citation type="journal article" date="2010" name="J. Bacteriol.">
        <title>Complete genome sequence of "Candidatus Puniceispirillum marinum" IMCC1322, a representative of the SAR116 clade in the Alphaproteobacteria.</title>
        <authorList>
            <person name="Oh H.M."/>
            <person name="Kwon K.K."/>
            <person name="Kang I."/>
            <person name="Kang S.G."/>
            <person name="Lee J.H."/>
            <person name="Kim S.J."/>
            <person name="Cho J.C."/>
        </authorList>
    </citation>
    <scope>NUCLEOTIDE SEQUENCE [LARGE SCALE GENOMIC DNA]</scope>
    <source>
        <strain evidence="2 3">IMCC1322</strain>
    </source>
</reference>
<sequence>MSRCGCRQVMILKSWAQACCGLHACWRVVRFLSPCQSGKVRKMTDISDAKMVDKKSCMPPDPDTRTPVFKAPAKACDAHCHVFGPHDLFPYHPSSTYHPPDGPREKLAELHGKLGIERAVIVQASCHGPDNRAMLDAIKHNPDNYRGVCIANDSFSDEDFADLDAGGVRGVRFNFVTHLGGTPDLEMMKRVLERVQPLGWHLVIHVNAEDIISFQDFFLQFDMDIIVDHMGRVPTSAGVHQDAFQILKRFMERENWWVKICGSERISAAGPPFYDAVPYAQELVEIAPDRTLWGTDWPHPNIKKFMPNDGDLLDLVPLLARDETLQRKILVDNPARLYGFDDA</sequence>
<dbReference type="PANTHER" id="PTHR35563">
    <property type="entry name" value="BARREL METAL-DEPENDENT HYDROLASE, PUTATIVE (AFU_ORTHOLOGUE AFUA_1G16240)-RELATED"/>
    <property type="match status" value="1"/>
</dbReference>
<dbReference type="EMBL" id="CP001751">
    <property type="protein sequence ID" value="ADE39182.1"/>
    <property type="molecule type" value="Genomic_DNA"/>
</dbReference>
<dbReference type="AlphaFoldDB" id="D5BSD5"/>
<dbReference type="KEGG" id="apb:SAR116_0939"/>
<dbReference type="EC" id="3.1.1.57" evidence="2"/>
<dbReference type="Pfam" id="PF04909">
    <property type="entry name" value="Amidohydro_2"/>
    <property type="match status" value="1"/>
</dbReference>
<protein>
    <submittedName>
        <fullName evidence="2">Amidohydrolase 2</fullName>
        <ecNumber evidence="2">3.1.1.57</ecNumber>
    </submittedName>
</protein>
<dbReference type="Proteomes" id="UP000007460">
    <property type="component" value="Chromosome"/>
</dbReference>
<dbReference type="SUPFAM" id="SSF51556">
    <property type="entry name" value="Metallo-dependent hydrolases"/>
    <property type="match status" value="1"/>
</dbReference>
<keyword evidence="2" id="KW-0378">Hydrolase</keyword>
<keyword evidence="3" id="KW-1185">Reference proteome</keyword>
<evidence type="ECO:0000259" key="1">
    <source>
        <dbReference type="Pfam" id="PF04909"/>
    </source>
</evidence>
<dbReference type="InterPro" id="IPR032466">
    <property type="entry name" value="Metal_Hydrolase"/>
</dbReference>
<dbReference type="STRING" id="488538.SAR116_0939"/>
<dbReference type="GO" id="GO:0047554">
    <property type="term" value="F:2-pyrone-4,6-dicarboxylate lactonase activity"/>
    <property type="evidence" value="ECO:0007669"/>
    <property type="project" value="UniProtKB-EC"/>
</dbReference>
<gene>
    <name evidence="2" type="ordered locus">SAR116_0939</name>
</gene>
<dbReference type="PANTHER" id="PTHR35563:SF2">
    <property type="entry name" value="BARREL METAL-DEPENDENT HYDROLASE, PUTATIVE (AFU_ORTHOLOGUE AFUA_1G16240)-RELATED"/>
    <property type="match status" value="1"/>
</dbReference>
<dbReference type="InterPro" id="IPR006680">
    <property type="entry name" value="Amidohydro-rel"/>
</dbReference>
<evidence type="ECO:0000313" key="3">
    <source>
        <dbReference type="Proteomes" id="UP000007460"/>
    </source>
</evidence>
<dbReference type="HOGENOM" id="CLU_064039_2_1_5"/>
<name>D5BSD5_PUNMI</name>
<accession>D5BSD5</accession>
<dbReference type="InterPro" id="IPR052358">
    <property type="entry name" value="Aro_Compnd_Degr_Hydrolases"/>
</dbReference>
<dbReference type="Gene3D" id="3.20.20.140">
    <property type="entry name" value="Metal-dependent hydrolases"/>
    <property type="match status" value="1"/>
</dbReference>